<name>A0ABD5S2Q9_9EURY</name>
<dbReference type="EMBL" id="JBHSWU010000774">
    <property type="protein sequence ID" value="MFC6725910.1"/>
    <property type="molecule type" value="Genomic_DNA"/>
</dbReference>
<accession>A0ABD5S2Q9</accession>
<organism evidence="1 2">
    <name type="scientific">Halobium palmae</name>
    <dbReference type="NCBI Taxonomy" id="1776492"/>
    <lineage>
        <taxon>Archaea</taxon>
        <taxon>Methanobacteriati</taxon>
        <taxon>Methanobacteriota</taxon>
        <taxon>Stenosarchaea group</taxon>
        <taxon>Halobacteria</taxon>
        <taxon>Halobacteriales</taxon>
        <taxon>Haloferacaceae</taxon>
        <taxon>Halobium</taxon>
    </lineage>
</organism>
<evidence type="ECO:0000313" key="1">
    <source>
        <dbReference type="EMBL" id="MFC6725910.1"/>
    </source>
</evidence>
<reference evidence="1 2" key="1">
    <citation type="journal article" date="2019" name="Int. J. Syst. Evol. Microbiol.">
        <title>The Global Catalogue of Microorganisms (GCM) 10K type strain sequencing project: providing services to taxonomists for standard genome sequencing and annotation.</title>
        <authorList>
            <consortium name="The Broad Institute Genomics Platform"/>
            <consortium name="The Broad Institute Genome Sequencing Center for Infectious Disease"/>
            <person name="Wu L."/>
            <person name="Ma J."/>
        </authorList>
    </citation>
    <scope>NUCLEOTIDE SEQUENCE [LARGE SCALE GENOMIC DNA]</scope>
    <source>
        <strain evidence="1 2">NBRC 111368</strain>
    </source>
</reference>
<protein>
    <submittedName>
        <fullName evidence="1">Uncharacterized protein</fullName>
    </submittedName>
</protein>
<gene>
    <name evidence="1" type="ORF">ACFQE1_16365</name>
</gene>
<dbReference type="AlphaFoldDB" id="A0ABD5S2Q9"/>
<sequence length="48" mass="4816">MTALTTVLVQSAQTPQVVAAPLLVALATWMAVRREGGSSPGSGYVGGD</sequence>
<dbReference type="Proteomes" id="UP001596328">
    <property type="component" value="Unassembled WGS sequence"/>
</dbReference>
<keyword evidence="2" id="KW-1185">Reference proteome</keyword>
<proteinExistence type="predicted"/>
<comment type="caution">
    <text evidence="1">The sequence shown here is derived from an EMBL/GenBank/DDBJ whole genome shotgun (WGS) entry which is preliminary data.</text>
</comment>
<evidence type="ECO:0000313" key="2">
    <source>
        <dbReference type="Proteomes" id="UP001596328"/>
    </source>
</evidence>